<evidence type="ECO:0000259" key="2">
    <source>
        <dbReference type="Pfam" id="PF14341"/>
    </source>
</evidence>
<protein>
    <recommendedName>
        <fullName evidence="5">Type 4 fimbrial biogenesis protein PilX N-terminal domain-containing protein</fullName>
    </recommendedName>
</protein>
<gene>
    <name evidence="3" type="ORF">GCM10007916_36710</name>
</gene>
<reference evidence="4" key="1">
    <citation type="journal article" date="2019" name="Int. J. Syst. Evol. Microbiol.">
        <title>The Global Catalogue of Microorganisms (GCM) 10K type strain sequencing project: providing services to taxonomists for standard genome sequencing and annotation.</title>
        <authorList>
            <consortium name="The Broad Institute Genomics Platform"/>
            <consortium name="The Broad Institute Genome Sequencing Center for Infectious Disease"/>
            <person name="Wu L."/>
            <person name="Ma J."/>
        </authorList>
    </citation>
    <scope>NUCLEOTIDE SEQUENCE [LARGE SCALE GENOMIC DNA]</scope>
    <source>
        <strain evidence="4">NBRC 103166</strain>
    </source>
</reference>
<feature type="domain" description="Type 4 fimbrial biogenesis protein PilX N-terminal" evidence="2">
    <location>
        <begin position="6"/>
        <end position="56"/>
    </location>
</feature>
<evidence type="ECO:0008006" key="5">
    <source>
        <dbReference type="Google" id="ProtNLM"/>
    </source>
</evidence>
<keyword evidence="4" id="KW-1185">Reference proteome</keyword>
<evidence type="ECO:0000259" key="1">
    <source>
        <dbReference type="Pfam" id="PF13681"/>
    </source>
</evidence>
<sequence>MFKKQSGAVLIISLITLIILTLLVVSGSQSTLVQNKMTSAIRDTHVSLQIAESGVRDAEKLIEALTGLSEFTSSQGINGKYSENAGPSNPFLEEIWGSDLTSRVATTEVSGHLSRYFIEYLGLLSVEDNPLGTNVTGYGKTSGSGDIHGFKIVARSVGRDGNTERIIVSYYGKRF</sequence>
<dbReference type="Pfam" id="PF14341">
    <property type="entry name" value="PilX_N"/>
    <property type="match status" value="1"/>
</dbReference>
<name>A0ABQ6E5A4_9GAMM</name>
<dbReference type="EMBL" id="BSPQ01000026">
    <property type="protein sequence ID" value="GLS92599.1"/>
    <property type="molecule type" value="Genomic_DNA"/>
</dbReference>
<dbReference type="InterPro" id="IPR025746">
    <property type="entry name" value="PilX_N_dom"/>
</dbReference>
<feature type="domain" description="PilX/PilW C-terminal" evidence="1">
    <location>
        <begin position="85"/>
        <end position="172"/>
    </location>
</feature>
<dbReference type="Pfam" id="PF13681">
    <property type="entry name" value="PilX"/>
    <property type="match status" value="1"/>
</dbReference>
<dbReference type="RefSeq" id="WP_284205707.1">
    <property type="nucleotide sequence ID" value="NZ_BSPQ01000026.1"/>
</dbReference>
<dbReference type="Proteomes" id="UP001157353">
    <property type="component" value="Unassembled WGS sequence"/>
</dbReference>
<proteinExistence type="predicted"/>
<dbReference type="InterPro" id="IPR025205">
    <property type="entry name" value="PilX/PilW_C"/>
</dbReference>
<comment type="caution">
    <text evidence="3">The sequence shown here is derived from an EMBL/GenBank/DDBJ whole genome shotgun (WGS) entry which is preliminary data.</text>
</comment>
<evidence type="ECO:0000313" key="3">
    <source>
        <dbReference type="EMBL" id="GLS92599.1"/>
    </source>
</evidence>
<evidence type="ECO:0000313" key="4">
    <source>
        <dbReference type="Proteomes" id="UP001157353"/>
    </source>
</evidence>
<organism evidence="3 4">
    <name type="scientific">Psychromonas marina</name>
    <dbReference type="NCBI Taxonomy" id="88364"/>
    <lineage>
        <taxon>Bacteria</taxon>
        <taxon>Pseudomonadati</taxon>
        <taxon>Pseudomonadota</taxon>
        <taxon>Gammaproteobacteria</taxon>
        <taxon>Alteromonadales</taxon>
        <taxon>Psychromonadaceae</taxon>
        <taxon>Psychromonas</taxon>
    </lineage>
</organism>
<accession>A0ABQ6E5A4</accession>